<dbReference type="InterPro" id="IPR006047">
    <property type="entry name" value="GH13_cat_dom"/>
</dbReference>
<comment type="similarity">
    <text evidence="1">Belongs to the glycosyl hydrolase 13 family.</text>
</comment>
<dbReference type="Gene3D" id="2.60.40.10">
    <property type="entry name" value="Immunoglobulins"/>
    <property type="match status" value="1"/>
</dbReference>
<dbReference type="SMART" id="SM00642">
    <property type="entry name" value="Aamy"/>
    <property type="match status" value="1"/>
</dbReference>
<dbReference type="Proteomes" id="UP000320717">
    <property type="component" value="Chromosome"/>
</dbReference>
<feature type="region of interest" description="Disordered" evidence="4">
    <location>
        <begin position="472"/>
        <end position="500"/>
    </location>
</feature>
<evidence type="ECO:0000313" key="6">
    <source>
        <dbReference type="EMBL" id="QDY65516.1"/>
    </source>
</evidence>
<sequence length="698" mass="75495">MAGAPAGVTTAGRPWPLGVTVDSVGVNVAVYAPAASALYFCLFPEGDQQTEQRLAIPYRQDGIWHAHFAGLGAGARYGLRADGEFRPADGLCFNVNKLLIDPYARSLDRPVRYHELMNGTQRADNEDPGSQLDPRDSAAVVPKGIVAGPPAGPDPASNRPGHDLPDLVIYETHLKGISAAHPEVPAQLRGTYAGMGHPAVIEHLRRLGVTAVELLPVQAFFDDKHIVEKDLHNYWGYQPVAWFAPEPRYAQYDAVAELRQLVHALHEAGIEVILDVVYNHSGEGGADGPTLNLRGLDNTGYYRLLEDKSHYANDSGTGNTLAVHSPMVLRMVLDSLRYWAQSFGVDGFRFDLATAVARGPQGFDAQGAFLQAIAQDPVLATLKLIAEPWDLGPGGYQLGNFPAPFAQWNDQFRDGVRRAWRGDVLGQANFGALLLGSANLFDHSGRSTAAGINFISAHDGFTLHDTVSYSHKHNEANGEDNRDGHDENYSDNFGVEGPANDPAITEARGLRVRGMLATLLLAQGVPMLLAGDELGNSQRGNNNAYAQDNELGWLDWSAPDRELMDYVRRLVDVRRRLPLLRQRGFLHGQVRADGLPDVRWLCPDGSTPTAEHWQDPDSRSLALQLRGGARDPRGEALDGSVLIIFNLGGDCEFQLPGTGGAAPWQLELDSAAPGHPAGTVSERYAAKAQSVVVLSCGG</sequence>
<evidence type="ECO:0000256" key="3">
    <source>
        <dbReference type="ARBA" id="ARBA00023295"/>
    </source>
</evidence>
<dbReference type="SUPFAM" id="SSF51011">
    <property type="entry name" value="Glycosyl hydrolase domain"/>
    <property type="match status" value="1"/>
</dbReference>
<dbReference type="PANTHER" id="PTHR43002">
    <property type="entry name" value="GLYCOGEN DEBRANCHING ENZYME"/>
    <property type="match status" value="1"/>
</dbReference>
<evidence type="ECO:0000256" key="1">
    <source>
        <dbReference type="ARBA" id="ARBA00008061"/>
    </source>
</evidence>
<dbReference type="Pfam" id="PF02922">
    <property type="entry name" value="CBM_48"/>
    <property type="match status" value="1"/>
</dbReference>
<evidence type="ECO:0000256" key="2">
    <source>
        <dbReference type="ARBA" id="ARBA00022801"/>
    </source>
</evidence>
<evidence type="ECO:0000313" key="7">
    <source>
        <dbReference type="Proteomes" id="UP000320717"/>
    </source>
</evidence>
<dbReference type="CDD" id="cd11326">
    <property type="entry name" value="AmyAc_Glg_debranch"/>
    <property type="match status" value="1"/>
</dbReference>
<evidence type="ECO:0000256" key="4">
    <source>
        <dbReference type="SAM" id="MobiDB-lite"/>
    </source>
</evidence>
<dbReference type="EMBL" id="CP042260">
    <property type="protein sequence ID" value="QDY65516.1"/>
    <property type="molecule type" value="Genomic_DNA"/>
</dbReference>
<dbReference type="InterPro" id="IPR011837">
    <property type="entry name" value="Glycogen_debranch_GlgX"/>
</dbReference>
<dbReference type="InterPro" id="IPR004193">
    <property type="entry name" value="Glyco_hydro_13_N"/>
</dbReference>
<dbReference type="InterPro" id="IPR013783">
    <property type="entry name" value="Ig-like_fold"/>
</dbReference>
<keyword evidence="2" id="KW-0378">Hydrolase</keyword>
<feature type="compositionally biased region" description="Basic and acidic residues" evidence="4">
    <location>
        <begin position="472"/>
        <end position="488"/>
    </location>
</feature>
<dbReference type="InterPro" id="IPR013780">
    <property type="entry name" value="Glyco_hydro_b"/>
</dbReference>
<protein>
    <submittedName>
        <fullName evidence="6">Glycogen debranching protein GlgX</fullName>
    </submittedName>
</protein>
<evidence type="ECO:0000259" key="5">
    <source>
        <dbReference type="SMART" id="SM00642"/>
    </source>
</evidence>
<dbReference type="RefSeq" id="WP_146275298.1">
    <property type="nucleotide sequence ID" value="NZ_CP042260.1"/>
</dbReference>
<dbReference type="InterPro" id="IPR014756">
    <property type="entry name" value="Ig_E-set"/>
</dbReference>
<dbReference type="InterPro" id="IPR017853">
    <property type="entry name" value="GH"/>
</dbReference>
<feature type="domain" description="Glycosyl hydrolase family 13 catalytic" evidence="5">
    <location>
        <begin position="189"/>
        <end position="568"/>
    </location>
</feature>
<dbReference type="InterPro" id="IPR044505">
    <property type="entry name" value="GlgX_Isoamylase_N_E_set"/>
</dbReference>
<dbReference type="SUPFAM" id="SSF51445">
    <property type="entry name" value="(Trans)glycosidases"/>
    <property type="match status" value="1"/>
</dbReference>
<proteinExistence type="inferred from homology"/>
<name>A0ABX5Y8J4_9MICC</name>
<dbReference type="Gene3D" id="2.60.40.1180">
    <property type="entry name" value="Golgi alpha-mannosidase II"/>
    <property type="match status" value="1"/>
</dbReference>
<keyword evidence="3" id="KW-0326">Glycosidase</keyword>
<keyword evidence="7" id="KW-1185">Reference proteome</keyword>
<reference evidence="6 7" key="1">
    <citation type="submission" date="2019-07" db="EMBL/GenBank/DDBJ databases">
        <title>Complete Genome Sequence of drought tolerant Plant Growth-Promoting Rhizobacterium Glutamicibacter halophytocola DR408.</title>
        <authorList>
            <person name="Nishu S.D."/>
            <person name="Lee T.K."/>
        </authorList>
    </citation>
    <scope>NUCLEOTIDE SEQUENCE [LARGE SCALE GENOMIC DNA]</scope>
    <source>
        <strain evidence="6 7">DR408</strain>
    </source>
</reference>
<gene>
    <name evidence="6" type="primary">glgX</name>
    <name evidence="6" type="ORF">FQA45_03875</name>
</gene>
<organism evidence="6 7">
    <name type="scientific">Glutamicibacter halophytocola</name>
    <dbReference type="NCBI Taxonomy" id="1933880"/>
    <lineage>
        <taxon>Bacteria</taxon>
        <taxon>Bacillati</taxon>
        <taxon>Actinomycetota</taxon>
        <taxon>Actinomycetes</taxon>
        <taxon>Micrococcales</taxon>
        <taxon>Micrococcaceae</taxon>
        <taxon>Glutamicibacter</taxon>
    </lineage>
</organism>
<dbReference type="SUPFAM" id="SSF81296">
    <property type="entry name" value="E set domains"/>
    <property type="match status" value="1"/>
</dbReference>
<dbReference type="CDD" id="cd02856">
    <property type="entry name" value="E_set_GDE_Isoamylase_N"/>
    <property type="match status" value="1"/>
</dbReference>
<accession>A0ABX5Y8J4</accession>
<dbReference type="Gene3D" id="3.20.20.80">
    <property type="entry name" value="Glycosidases"/>
    <property type="match status" value="1"/>
</dbReference>
<dbReference type="NCBIfam" id="TIGR02100">
    <property type="entry name" value="glgX_debranch"/>
    <property type="match status" value="1"/>
</dbReference>